<name>A0AA38L1T0_9AGAR</name>
<feature type="non-terminal residue" evidence="2">
    <location>
        <position position="1"/>
    </location>
</feature>
<dbReference type="InterPro" id="IPR054722">
    <property type="entry name" value="PolX-like_BBD"/>
</dbReference>
<evidence type="ECO:0000259" key="1">
    <source>
        <dbReference type="Pfam" id="PF22936"/>
    </source>
</evidence>
<evidence type="ECO:0000313" key="2">
    <source>
        <dbReference type="EMBL" id="KAJ3780472.1"/>
    </source>
</evidence>
<sequence length="58" mass="6392">FQIVGKGTVRKQLWQGDKLITLSFANTLHAPNITSDLISIGRLDQLGYYVVFGNGQAK</sequence>
<protein>
    <recommendedName>
        <fullName evidence="1">Retrovirus-related Pol polyprotein from transposon TNT 1-94-like beta-barrel domain-containing protein</fullName>
    </recommendedName>
</protein>
<feature type="domain" description="Retrovirus-related Pol polyprotein from transposon TNT 1-94-like beta-barrel" evidence="1">
    <location>
        <begin position="2"/>
        <end position="48"/>
    </location>
</feature>
<gene>
    <name evidence="2" type="ORF">GGU10DRAFT_237889</name>
</gene>
<evidence type="ECO:0000313" key="3">
    <source>
        <dbReference type="Proteomes" id="UP001163798"/>
    </source>
</evidence>
<keyword evidence="3" id="KW-1185">Reference proteome</keyword>
<reference evidence="2" key="1">
    <citation type="submission" date="2022-08" db="EMBL/GenBank/DDBJ databases">
        <authorList>
            <consortium name="DOE Joint Genome Institute"/>
            <person name="Min B."/>
            <person name="Riley R."/>
            <person name="Sierra-Patev S."/>
            <person name="Naranjo-Ortiz M."/>
            <person name="Looney B."/>
            <person name="Konkel Z."/>
            <person name="Slot J.C."/>
            <person name="Sakamoto Y."/>
            <person name="Steenwyk J.L."/>
            <person name="Rokas A."/>
            <person name="Carro J."/>
            <person name="Camarero S."/>
            <person name="Ferreira P."/>
            <person name="Molpeceres G."/>
            <person name="Ruiz-Duenas F.J."/>
            <person name="Serrano A."/>
            <person name="Henrissat B."/>
            <person name="Drula E."/>
            <person name="Hughes K.W."/>
            <person name="Mata J.L."/>
            <person name="Ishikawa N.K."/>
            <person name="Vargas-Isla R."/>
            <person name="Ushijima S."/>
            <person name="Smith C.A."/>
            <person name="Ahrendt S."/>
            <person name="Andreopoulos W."/>
            <person name="He G."/>
            <person name="Labutti K."/>
            <person name="Lipzen A."/>
            <person name="Ng V."/>
            <person name="Sandor L."/>
            <person name="Barry K."/>
            <person name="Martinez A.T."/>
            <person name="Xiao Y."/>
            <person name="Gibbons J.G."/>
            <person name="Terashima K."/>
            <person name="Hibbett D.S."/>
            <person name="Grigoriev I.V."/>
        </authorList>
    </citation>
    <scope>NUCLEOTIDE SEQUENCE</scope>
    <source>
        <strain evidence="2">TFB10291</strain>
    </source>
</reference>
<comment type="caution">
    <text evidence="2">The sequence shown here is derived from an EMBL/GenBank/DDBJ whole genome shotgun (WGS) entry which is preliminary data.</text>
</comment>
<proteinExistence type="predicted"/>
<accession>A0AA38L1T0</accession>
<dbReference type="Pfam" id="PF22936">
    <property type="entry name" value="Pol_BBD"/>
    <property type="match status" value="1"/>
</dbReference>
<dbReference type="Proteomes" id="UP001163798">
    <property type="component" value="Unassembled WGS sequence"/>
</dbReference>
<feature type="non-terminal residue" evidence="2">
    <location>
        <position position="58"/>
    </location>
</feature>
<organism evidence="2 3">
    <name type="scientific">Lentinula aff. detonsa</name>
    <dbReference type="NCBI Taxonomy" id="2804958"/>
    <lineage>
        <taxon>Eukaryota</taxon>
        <taxon>Fungi</taxon>
        <taxon>Dikarya</taxon>
        <taxon>Basidiomycota</taxon>
        <taxon>Agaricomycotina</taxon>
        <taxon>Agaricomycetes</taxon>
        <taxon>Agaricomycetidae</taxon>
        <taxon>Agaricales</taxon>
        <taxon>Marasmiineae</taxon>
        <taxon>Omphalotaceae</taxon>
        <taxon>Lentinula</taxon>
    </lineage>
</organism>
<dbReference type="EMBL" id="MU793730">
    <property type="protein sequence ID" value="KAJ3780472.1"/>
    <property type="molecule type" value="Genomic_DNA"/>
</dbReference>
<dbReference type="AlphaFoldDB" id="A0AA38L1T0"/>